<feature type="region of interest" description="Disordered" evidence="12">
    <location>
        <begin position="447"/>
        <end position="491"/>
    </location>
</feature>
<dbReference type="Gene3D" id="3.40.630.30">
    <property type="match status" value="1"/>
</dbReference>
<dbReference type="EMBL" id="JAPDFR010000008">
    <property type="protein sequence ID" value="KAK0384021.1"/>
    <property type="molecule type" value="Genomic_DNA"/>
</dbReference>
<evidence type="ECO:0000256" key="8">
    <source>
        <dbReference type="ARBA" id="ARBA00023242"/>
    </source>
</evidence>
<evidence type="ECO:0000256" key="11">
    <source>
        <dbReference type="ARBA" id="ARBA00049524"/>
    </source>
</evidence>
<feature type="compositionally biased region" description="Polar residues" evidence="12">
    <location>
        <begin position="305"/>
        <end position="320"/>
    </location>
</feature>
<name>A0AA39GBD1_SARSR</name>
<dbReference type="Pfam" id="PF04749">
    <property type="entry name" value="PLAC8"/>
    <property type="match status" value="1"/>
</dbReference>
<feature type="region of interest" description="Disordered" evidence="12">
    <location>
        <begin position="1"/>
        <end position="20"/>
    </location>
</feature>
<comment type="subcellular location">
    <subcellularLocation>
        <location evidence="2">Cytoplasm</location>
    </subcellularLocation>
    <subcellularLocation>
        <location evidence="1">Nucleus</location>
    </subcellularLocation>
</comment>
<evidence type="ECO:0000256" key="10">
    <source>
        <dbReference type="ARBA" id="ARBA00047821"/>
    </source>
</evidence>
<dbReference type="Proteomes" id="UP001175261">
    <property type="component" value="Unassembled WGS sequence"/>
</dbReference>
<keyword evidence="9" id="KW-0012">Acyltransferase</keyword>
<organism evidence="14 15">
    <name type="scientific">Sarocladium strictum</name>
    <name type="common">Black bundle disease fungus</name>
    <name type="synonym">Acremonium strictum</name>
    <dbReference type="NCBI Taxonomy" id="5046"/>
    <lineage>
        <taxon>Eukaryota</taxon>
        <taxon>Fungi</taxon>
        <taxon>Dikarya</taxon>
        <taxon>Ascomycota</taxon>
        <taxon>Pezizomycotina</taxon>
        <taxon>Sordariomycetes</taxon>
        <taxon>Hypocreomycetidae</taxon>
        <taxon>Hypocreales</taxon>
        <taxon>Sarocladiaceae</taxon>
        <taxon>Sarocladium</taxon>
    </lineage>
</organism>
<evidence type="ECO:0000313" key="14">
    <source>
        <dbReference type="EMBL" id="KAK0384021.1"/>
    </source>
</evidence>
<dbReference type="PANTHER" id="PTHR20531:SF1">
    <property type="entry name" value="N-ALPHA-ACETYLTRANSFERASE 40"/>
    <property type="match status" value="1"/>
</dbReference>
<dbReference type="GO" id="GO:0043998">
    <property type="term" value="F:histone H2A acetyltransferase activity"/>
    <property type="evidence" value="ECO:0007669"/>
    <property type="project" value="InterPro"/>
</dbReference>
<dbReference type="NCBIfam" id="TIGR01571">
    <property type="entry name" value="A_thal_Cys_rich"/>
    <property type="match status" value="1"/>
</dbReference>
<evidence type="ECO:0000259" key="13">
    <source>
        <dbReference type="Pfam" id="PF00583"/>
    </source>
</evidence>
<feature type="domain" description="N-acetyltransferase" evidence="13">
    <location>
        <begin position="187"/>
        <end position="231"/>
    </location>
</feature>
<keyword evidence="7" id="KW-0808">Transferase</keyword>
<dbReference type="InterPro" id="IPR006461">
    <property type="entry name" value="PLAC_motif_containing"/>
</dbReference>
<keyword evidence="15" id="KW-1185">Reference proteome</keyword>
<evidence type="ECO:0000256" key="7">
    <source>
        <dbReference type="ARBA" id="ARBA00022679"/>
    </source>
</evidence>
<proteinExistence type="inferred from homology"/>
<evidence type="ECO:0000256" key="5">
    <source>
        <dbReference type="ARBA" id="ARBA00015043"/>
    </source>
</evidence>
<reference evidence="14" key="1">
    <citation type="submission" date="2022-10" db="EMBL/GenBank/DDBJ databases">
        <title>Determination and structural analysis of whole genome sequence of Sarocladium strictum F4-1.</title>
        <authorList>
            <person name="Hu L."/>
            <person name="Jiang Y."/>
        </authorList>
    </citation>
    <scope>NUCLEOTIDE SEQUENCE</scope>
    <source>
        <strain evidence="14">F4-1</strain>
    </source>
</reference>
<comment type="caution">
    <text evidence="14">The sequence shown here is derived from an EMBL/GenBank/DDBJ whole genome shotgun (WGS) entry which is preliminary data.</text>
</comment>
<keyword evidence="8" id="KW-0539">Nucleus</keyword>
<keyword evidence="6" id="KW-0963">Cytoplasm</keyword>
<comment type="catalytic activity">
    <reaction evidence="10">
        <text>N-terminal L-seryl-[histone H2A] + acetyl-CoA = N-terminal N(alpha)-acetyl-L-seryl-[histone H2A] + CoA + H(+)</text>
        <dbReference type="Rhea" id="RHEA:50600"/>
        <dbReference type="Rhea" id="RHEA-COMP:12742"/>
        <dbReference type="Rhea" id="RHEA-COMP:12744"/>
        <dbReference type="ChEBI" id="CHEBI:15378"/>
        <dbReference type="ChEBI" id="CHEBI:57287"/>
        <dbReference type="ChEBI" id="CHEBI:57288"/>
        <dbReference type="ChEBI" id="CHEBI:64738"/>
        <dbReference type="ChEBI" id="CHEBI:83690"/>
        <dbReference type="EC" id="2.3.1.257"/>
    </reaction>
</comment>
<evidence type="ECO:0000313" key="15">
    <source>
        <dbReference type="Proteomes" id="UP001175261"/>
    </source>
</evidence>
<dbReference type="AlphaFoldDB" id="A0AA39GBD1"/>
<evidence type="ECO:0000256" key="2">
    <source>
        <dbReference type="ARBA" id="ARBA00004496"/>
    </source>
</evidence>
<protein>
    <recommendedName>
        <fullName evidence="5">N-alpha-acetyltransferase 40</fullName>
        <ecNumber evidence="4">2.3.1.257</ecNumber>
    </recommendedName>
</protein>
<accession>A0AA39GBD1</accession>
<dbReference type="InterPro" id="IPR016181">
    <property type="entry name" value="Acyl_CoA_acyltransferase"/>
</dbReference>
<dbReference type="InterPro" id="IPR000182">
    <property type="entry name" value="GNAT_dom"/>
</dbReference>
<dbReference type="GO" id="GO:0010485">
    <property type="term" value="F:histone H4 acetyltransferase activity"/>
    <property type="evidence" value="ECO:0007669"/>
    <property type="project" value="InterPro"/>
</dbReference>
<comment type="similarity">
    <text evidence="3">Belongs to the acetyltransferase family. NAA40 subfamily.</text>
</comment>
<dbReference type="PANTHER" id="PTHR20531">
    <property type="entry name" value="N-ALPHA-ACETYLTRANSFERASE 40"/>
    <property type="match status" value="1"/>
</dbReference>
<feature type="region of interest" description="Disordered" evidence="12">
    <location>
        <begin position="305"/>
        <end position="327"/>
    </location>
</feature>
<dbReference type="GO" id="GO:0005634">
    <property type="term" value="C:nucleus"/>
    <property type="evidence" value="ECO:0007669"/>
    <property type="project" value="UniProtKB-SubCell"/>
</dbReference>
<evidence type="ECO:0000256" key="6">
    <source>
        <dbReference type="ARBA" id="ARBA00022490"/>
    </source>
</evidence>
<evidence type="ECO:0000256" key="3">
    <source>
        <dbReference type="ARBA" id="ARBA00008870"/>
    </source>
</evidence>
<dbReference type="GO" id="GO:0005737">
    <property type="term" value="C:cytoplasm"/>
    <property type="evidence" value="ECO:0007669"/>
    <property type="project" value="UniProtKB-SubCell"/>
</dbReference>
<dbReference type="Pfam" id="PF00583">
    <property type="entry name" value="Acetyltransf_1"/>
    <property type="match status" value="1"/>
</dbReference>
<evidence type="ECO:0000256" key="1">
    <source>
        <dbReference type="ARBA" id="ARBA00004123"/>
    </source>
</evidence>
<dbReference type="GO" id="GO:1990189">
    <property type="term" value="F:protein N-terminal-serine acetyltransferase activity"/>
    <property type="evidence" value="ECO:0007669"/>
    <property type="project" value="UniProtKB-EC"/>
</dbReference>
<evidence type="ECO:0000256" key="12">
    <source>
        <dbReference type="SAM" id="MobiDB-lite"/>
    </source>
</evidence>
<dbReference type="EC" id="2.3.1.257" evidence="4"/>
<sequence>MADQRPAKRQKAVHPIDTANQRTDEEFLKEYMRPSTGWQIWHHPSTKEEHILRFARPSNLTSSDLEACYRLVEETSRPDYEASTVGWSEEAKRAEMKSADLKYVLLEGKDHKTREGDEDLSGQEKTPGRLRGFVSMMPTFEEGEAVVYCYEIHVKPYLQGFVPLTMLIYPKTLILPTQTDTYSFFPRTGIAQLLMSYVTNTARNIPSVGKTMLTCFTSNTRGRRFYERLGFEHFFKYSISTPHVATRPTIASSVQMTWWYMILSCPFVPALASGFFSLANLCEESPQEAVSLHNFTTANAPQLPTVTASHQSSPRMTDQASHAHPQAQSREWHNGLMTCTPIGDCCLGTWCPCILYGRTVHRERDPTLANYETTNDDCKRMAHLQFWTGCVENNSYVQSQRTELREKYGIPGATRNDFWATFCCLPCAQIQLDKEVELREADRINKEGYRRQDDMTVPDDGAAQTRNAAPTAPVMEELAPQPAAPPVAAGV</sequence>
<gene>
    <name evidence="14" type="ORF">NLU13_8110</name>
</gene>
<dbReference type="InterPro" id="IPR039949">
    <property type="entry name" value="NAA40"/>
</dbReference>
<evidence type="ECO:0000256" key="4">
    <source>
        <dbReference type="ARBA" id="ARBA00012950"/>
    </source>
</evidence>
<dbReference type="SUPFAM" id="SSF55729">
    <property type="entry name" value="Acyl-CoA N-acyltransferases (Nat)"/>
    <property type="match status" value="1"/>
</dbReference>
<evidence type="ECO:0000256" key="9">
    <source>
        <dbReference type="ARBA" id="ARBA00023315"/>
    </source>
</evidence>
<comment type="catalytic activity">
    <reaction evidence="11">
        <text>N-terminal L-seryl-[histone H4] + acetyl-CoA = N-terminal N(alpha)-acetyl-L-seryl-[histone H4] + CoA + H(+)</text>
        <dbReference type="Rhea" id="RHEA:50596"/>
        <dbReference type="Rhea" id="RHEA-COMP:12740"/>
        <dbReference type="Rhea" id="RHEA-COMP:12743"/>
        <dbReference type="ChEBI" id="CHEBI:15378"/>
        <dbReference type="ChEBI" id="CHEBI:57287"/>
        <dbReference type="ChEBI" id="CHEBI:57288"/>
        <dbReference type="ChEBI" id="CHEBI:64738"/>
        <dbReference type="ChEBI" id="CHEBI:83690"/>
        <dbReference type="EC" id="2.3.1.257"/>
    </reaction>
</comment>